<evidence type="ECO:0000256" key="8">
    <source>
        <dbReference type="ARBA" id="ARBA00023004"/>
    </source>
</evidence>
<evidence type="ECO:0000256" key="4">
    <source>
        <dbReference type="ARBA" id="ARBA00022452"/>
    </source>
</evidence>
<keyword evidence="8" id="KW-0408">Iron</keyword>
<name>A0A379IUU3_ECTME</name>
<evidence type="ECO:0000256" key="11">
    <source>
        <dbReference type="ARBA" id="ARBA00023136"/>
    </source>
</evidence>
<keyword evidence="13 14" id="KW-0998">Cell outer membrane</keyword>
<keyword evidence="4 14" id="KW-1134">Transmembrane beta strand</keyword>
<dbReference type="Gene3D" id="2.40.170.20">
    <property type="entry name" value="TonB-dependent receptor, beta-barrel domain"/>
    <property type="match status" value="1"/>
</dbReference>
<keyword evidence="6 14" id="KW-0812">Transmembrane</keyword>
<dbReference type="InterPro" id="IPR037066">
    <property type="entry name" value="Plug_dom_sf"/>
</dbReference>
<dbReference type="Pfam" id="PF07715">
    <property type="entry name" value="Plug"/>
    <property type="match status" value="1"/>
</dbReference>
<dbReference type="FunFam" id="2.170.130.10:FF:000010">
    <property type="entry name" value="Ferripyoverdine receptor"/>
    <property type="match status" value="1"/>
</dbReference>
<comment type="similarity">
    <text evidence="2 14 15">Belongs to the TonB-dependent receptor family.</text>
</comment>
<evidence type="ECO:0000259" key="16">
    <source>
        <dbReference type="SMART" id="SM00965"/>
    </source>
</evidence>
<keyword evidence="11 14" id="KW-0472">Membrane</keyword>
<keyword evidence="10 15" id="KW-0798">TonB box</keyword>
<dbReference type="Proteomes" id="UP000254260">
    <property type="component" value="Unassembled WGS sequence"/>
</dbReference>
<gene>
    <name evidence="17" type="primary">pupA_2</name>
    <name evidence="17" type="ORF">NCTC10899_02670</name>
</gene>
<dbReference type="CDD" id="cd01347">
    <property type="entry name" value="ligand_gated_channel"/>
    <property type="match status" value="1"/>
</dbReference>
<dbReference type="GO" id="GO:0015891">
    <property type="term" value="P:siderophore transport"/>
    <property type="evidence" value="ECO:0007669"/>
    <property type="project" value="InterPro"/>
</dbReference>
<dbReference type="PANTHER" id="PTHR32552">
    <property type="entry name" value="FERRICHROME IRON RECEPTOR-RELATED"/>
    <property type="match status" value="1"/>
</dbReference>
<reference evidence="17 18" key="1">
    <citation type="submission" date="2018-06" db="EMBL/GenBank/DDBJ databases">
        <authorList>
            <consortium name="Pathogen Informatics"/>
            <person name="Doyle S."/>
        </authorList>
    </citation>
    <scope>NUCLEOTIDE SEQUENCE [LARGE SCALE GENOMIC DNA]</scope>
    <source>
        <strain evidence="17 18">NCTC10899</strain>
    </source>
</reference>
<dbReference type="GO" id="GO:0009279">
    <property type="term" value="C:cell outer membrane"/>
    <property type="evidence" value="ECO:0007669"/>
    <property type="project" value="UniProtKB-SubCell"/>
</dbReference>
<dbReference type="RefSeq" id="WP_017362941.1">
    <property type="nucleotide sequence ID" value="NZ_JOVT01000001.1"/>
</dbReference>
<dbReference type="InterPro" id="IPR012910">
    <property type="entry name" value="Plug_dom"/>
</dbReference>
<keyword evidence="7" id="KW-0732">Signal</keyword>
<evidence type="ECO:0000256" key="2">
    <source>
        <dbReference type="ARBA" id="ARBA00009810"/>
    </source>
</evidence>
<dbReference type="PROSITE" id="PS52016">
    <property type="entry name" value="TONB_DEPENDENT_REC_3"/>
    <property type="match status" value="1"/>
</dbReference>
<evidence type="ECO:0000313" key="17">
    <source>
        <dbReference type="EMBL" id="SUD39841.1"/>
    </source>
</evidence>
<keyword evidence="5" id="KW-0410">Iron transport</keyword>
<evidence type="ECO:0000256" key="12">
    <source>
        <dbReference type="ARBA" id="ARBA00023170"/>
    </source>
</evidence>
<evidence type="ECO:0000256" key="15">
    <source>
        <dbReference type="RuleBase" id="RU003357"/>
    </source>
</evidence>
<evidence type="ECO:0000256" key="7">
    <source>
        <dbReference type="ARBA" id="ARBA00022729"/>
    </source>
</evidence>
<dbReference type="EMBL" id="UGUU01000001">
    <property type="protein sequence ID" value="SUD39841.1"/>
    <property type="molecule type" value="Genomic_DNA"/>
</dbReference>
<dbReference type="AlphaFoldDB" id="A0A379IUU3"/>
<keyword evidence="3 14" id="KW-0813">Transport</keyword>
<evidence type="ECO:0000256" key="10">
    <source>
        <dbReference type="ARBA" id="ARBA00023077"/>
    </source>
</evidence>
<dbReference type="InterPro" id="IPR011662">
    <property type="entry name" value="Secretin/TonB_short_N"/>
</dbReference>
<dbReference type="Pfam" id="PF07660">
    <property type="entry name" value="STN"/>
    <property type="match status" value="1"/>
</dbReference>
<comment type="subcellular location">
    <subcellularLocation>
        <location evidence="1 14">Cell outer membrane</location>
        <topology evidence="1 14">Multi-pass membrane protein</topology>
    </subcellularLocation>
</comment>
<evidence type="ECO:0000256" key="9">
    <source>
        <dbReference type="ARBA" id="ARBA00023065"/>
    </source>
</evidence>
<dbReference type="InterPro" id="IPR039426">
    <property type="entry name" value="TonB-dep_rcpt-like"/>
</dbReference>
<evidence type="ECO:0000256" key="6">
    <source>
        <dbReference type="ARBA" id="ARBA00022692"/>
    </source>
</evidence>
<evidence type="ECO:0000256" key="5">
    <source>
        <dbReference type="ARBA" id="ARBA00022496"/>
    </source>
</evidence>
<dbReference type="GeneID" id="57606348"/>
<dbReference type="GO" id="GO:0015344">
    <property type="term" value="F:siderophore uptake transmembrane transporter activity"/>
    <property type="evidence" value="ECO:0007669"/>
    <property type="project" value="TreeGrafter"/>
</dbReference>
<evidence type="ECO:0000256" key="13">
    <source>
        <dbReference type="ARBA" id="ARBA00023237"/>
    </source>
</evidence>
<evidence type="ECO:0000256" key="1">
    <source>
        <dbReference type="ARBA" id="ARBA00004571"/>
    </source>
</evidence>
<keyword evidence="12 17" id="KW-0675">Receptor</keyword>
<dbReference type="GO" id="GO:0038023">
    <property type="term" value="F:signaling receptor activity"/>
    <property type="evidence" value="ECO:0007669"/>
    <property type="project" value="InterPro"/>
</dbReference>
<dbReference type="NCBIfam" id="TIGR01783">
    <property type="entry name" value="TonB-siderophor"/>
    <property type="match status" value="1"/>
</dbReference>
<organism evidence="17 18">
    <name type="scientific">Ectopseudomonas mendocina</name>
    <name type="common">Pseudomonas mendocina</name>
    <dbReference type="NCBI Taxonomy" id="300"/>
    <lineage>
        <taxon>Bacteria</taxon>
        <taxon>Pseudomonadati</taxon>
        <taxon>Pseudomonadota</taxon>
        <taxon>Gammaproteobacteria</taxon>
        <taxon>Pseudomonadales</taxon>
        <taxon>Pseudomonadaceae</taxon>
        <taxon>Ectopseudomonas</taxon>
    </lineage>
</organism>
<accession>A0A379IUU3</accession>
<keyword evidence="9" id="KW-0406">Ion transport</keyword>
<dbReference type="SUPFAM" id="SSF56935">
    <property type="entry name" value="Porins"/>
    <property type="match status" value="1"/>
</dbReference>
<dbReference type="InterPro" id="IPR010105">
    <property type="entry name" value="TonB_sidphr_rcpt"/>
</dbReference>
<protein>
    <submittedName>
        <fullName evidence="17">TonB-dependent siderophore receptor</fullName>
    </submittedName>
</protein>
<dbReference type="OrthoDB" id="8663017at2"/>
<dbReference type="InterPro" id="IPR036942">
    <property type="entry name" value="Beta-barrel_TonB_sf"/>
</dbReference>
<dbReference type="PANTHER" id="PTHR32552:SF74">
    <property type="entry name" value="HYDROXAMATE SIDEROPHORE RECEPTOR FHUE"/>
    <property type="match status" value="1"/>
</dbReference>
<dbReference type="Gene3D" id="2.170.130.10">
    <property type="entry name" value="TonB-dependent receptor, plug domain"/>
    <property type="match status" value="1"/>
</dbReference>
<evidence type="ECO:0000313" key="18">
    <source>
        <dbReference type="Proteomes" id="UP000254260"/>
    </source>
</evidence>
<dbReference type="SMART" id="SM00965">
    <property type="entry name" value="STN"/>
    <property type="match status" value="1"/>
</dbReference>
<dbReference type="Pfam" id="PF00593">
    <property type="entry name" value="TonB_dep_Rec_b-barrel"/>
    <property type="match status" value="1"/>
</dbReference>
<sequence>MPHLPVSIRSRLTLAVRHALFAGLLTGGPLLLAMPLTHATASEQVRNYVIPAGPLDQALNLFASQAGILLSADARLTIGKRSPGLNGDYAVDEGLANLLAGTGLRAHSTGGDYVLEVAMDGGDALELQSTTVRGVQLTDTTEGTGSYTTGETSTATKLNLSLRETPQSISVMTRQRIEDENLTSIETLLDRTPGISVQNIGSGRYDISSRGYSIDNFQLDGIPTALDVVSQNTPQLQADMVIYDRVEVLRGATGLLTGAGEPSGTINLIRKKPTHEFKGHVAAGVGNWDRYRTEFDLSGALIETGNLRGRFVGAYEEGGTHIDHYEQKKTVLYGVLEADLSDQTSLTLGLDYQNTDPRGTSGSGLPLFYSNGEQTKFAPSKNAAARWSRNETDVYNTFMTLEHRLADDWALTLSANHMYGKRDFSGADASWGFPDKATGEGVMLYGGAGQARQKQTGADIQIQGAFEMLGRRHDLVVGANWSEYENQHEPNNDDIEGRSINIYTWDNLTAATSAAEKLMDYDGWQKQYGSYAALRLKPLDDVAVIIGARVSNYKYQLSQIYSVPAFTQNNSVTNMQESGVVTPYAGIVYDINDTHSVYASYTSIFKPQSERDRTGATLAPREGDNYEVGLKSEFFSGRLNSAIALYQIRQDNLAEAEPGQTVPGTFPLQAAYRAVSGAKTEGIDIELAGELATGWQVSASYNYSSTEDAQGERIRTTFPRQMAKVWNTYRLPGEWNKLTIGGGINWQDRIYYNATTWQLPGINLEGEQKSYAVVNLMASYDFSDHLSTTLNLNNLFDREYLQGLDSTFHTGIYAPTRNLMVSTKYNF</sequence>
<dbReference type="InterPro" id="IPR000531">
    <property type="entry name" value="Beta-barrel_TonB"/>
</dbReference>
<proteinExistence type="inferred from homology"/>
<dbReference type="Gene3D" id="3.55.50.30">
    <property type="match status" value="1"/>
</dbReference>
<feature type="domain" description="Secretin/TonB short N-terminal" evidence="16">
    <location>
        <begin position="68"/>
        <end position="118"/>
    </location>
</feature>
<evidence type="ECO:0000256" key="14">
    <source>
        <dbReference type="PROSITE-ProRule" id="PRU01360"/>
    </source>
</evidence>
<evidence type="ECO:0000256" key="3">
    <source>
        <dbReference type="ARBA" id="ARBA00022448"/>
    </source>
</evidence>